<keyword evidence="3" id="KW-0808">Transferase</keyword>
<dbReference type="PANTHER" id="PTHR43630">
    <property type="entry name" value="POLY-BETA-1,6-N-ACETYL-D-GLUCOSAMINE SYNTHASE"/>
    <property type="match status" value="1"/>
</dbReference>
<evidence type="ECO:0000313" key="3">
    <source>
        <dbReference type="EMBL" id="VFP82911.1"/>
    </source>
</evidence>
<dbReference type="GO" id="GO:0016740">
    <property type="term" value="F:transferase activity"/>
    <property type="evidence" value="ECO:0007669"/>
    <property type="project" value="UniProtKB-KW"/>
</dbReference>
<feature type="domain" description="Glycosyltransferase 2-like" evidence="2">
    <location>
        <begin position="8"/>
        <end position="134"/>
    </location>
</feature>
<dbReference type="EMBL" id="LR217715">
    <property type="protein sequence ID" value="VFP82911.1"/>
    <property type="molecule type" value="Genomic_DNA"/>
</dbReference>
<dbReference type="InterPro" id="IPR001173">
    <property type="entry name" value="Glyco_trans_2-like"/>
</dbReference>
<dbReference type="RefSeq" id="WP_157988324.1">
    <property type="nucleotide sequence ID" value="NZ_LR217715.1"/>
</dbReference>
<evidence type="ECO:0000256" key="1">
    <source>
        <dbReference type="ARBA" id="ARBA00038494"/>
    </source>
</evidence>
<dbReference type="OrthoDB" id="9815923at2"/>
<dbReference type="PANTHER" id="PTHR43630:SF2">
    <property type="entry name" value="GLYCOSYLTRANSFERASE"/>
    <property type="match status" value="1"/>
</dbReference>
<dbReference type="CDD" id="cd02511">
    <property type="entry name" value="Beta4Glucosyltransferase"/>
    <property type="match status" value="1"/>
</dbReference>
<dbReference type="Proteomes" id="UP000294368">
    <property type="component" value="Chromosome"/>
</dbReference>
<dbReference type="Gene3D" id="3.90.550.10">
    <property type="entry name" value="Spore Coat Polysaccharide Biosynthesis Protein SpsA, Chain A"/>
    <property type="match status" value="1"/>
</dbReference>
<comment type="similarity">
    <text evidence="1">Belongs to the glycosyltransferase 2 family. WaaE/KdtX subfamily.</text>
</comment>
<dbReference type="InterPro" id="IPR029044">
    <property type="entry name" value="Nucleotide-diphossugar_trans"/>
</dbReference>
<sequence length="265" mass="30639">MSARQKLSVVMITKNSEKLLSDCLESVAWADEIIILDANSSDATITIAAKYGATLYQSSVWSGYGKQRQIAQSYASYTMIFMIDSDERVTPELRKSIDFVLQQPPEKIVYSVSRCTLFLGRFMRHSGWYPDRVIRLYPRSFQYNDNLVHESLECFQTTVKPLHGDLLHLTDRDFCSFQLKQCAYATAWAKQRYQQGKNYGFLNIFYRTIWAFIRTLLVRASFLDGKQGFLLAVVIAQYTFNKYTALWALHYTSSHDRPSNKSNES</sequence>
<name>A0A451D9C5_9GAMM</name>
<dbReference type="Pfam" id="PF00535">
    <property type="entry name" value="Glycos_transf_2"/>
    <property type="match status" value="1"/>
</dbReference>
<protein>
    <submittedName>
        <fullName evidence="3">Glycosyl transferase family 2 protein</fullName>
    </submittedName>
</protein>
<organism evidence="3 4">
    <name type="scientific">Candidatus Erwinia haradaeae</name>
    <dbReference type="NCBI Taxonomy" id="1922217"/>
    <lineage>
        <taxon>Bacteria</taxon>
        <taxon>Pseudomonadati</taxon>
        <taxon>Pseudomonadota</taxon>
        <taxon>Gammaproteobacteria</taxon>
        <taxon>Enterobacterales</taxon>
        <taxon>Erwiniaceae</taxon>
        <taxon>Erwinia</taxon>
    </lineage>
</organism>
<reference evidence="3 4" key="1">
    <citation type="submission" date="2019-02" db="EMBL/GenBank/DDBJ databases">
        <authorList>
            <person name="Manzano-Marin A."/>
            <person name="Manzano-Marin A."/>
        </authorList>
    </citation>
    <scope>NUCLEOTIDE SEQUENCE [LARGE SCALE GENOMIC DNA]</scope>
    <source>
        <strain evidence="3 4">ErCikochiana</strain>
    </source>
</reference>
<dbReference type="AlphaFoldDB" id="A0A451D9C5"/>
<gene>
    <name evidence="3" type="ORF">ERCIKOCA2762_154</name>
</gene>
<evidence type="ECO:0000313" key="4">
    <source>
        <dbReference type="Proteomes" id="UP000294368"/>
    </source>
</evidence>
<accession>A0A451D9C5</accession>
<evidence type="ECO:0000259" key="2">
    <source>
        <dbReference type="Pfam" id="PF00535"/>
    </source>
</evidence>
<dbReference type="SUPFAM" id="SSF53448">
    <property type="entry name" value="Nucleotide-diphospho-sugar transferases"/>
    <property type="match status" value="1"/>
</dbReference>
<proteinExistence type="inferred from homology"/>